<protein>
    <submittedName>
        <fullName evidence="2">Uncharacterized protein</fullName>
    </submittedName>
</protein>
<organism evidence="2 3">
    <name type="scientific">Stephania yunnanensis</name>
    <dbReference type="NCBI Taxonomy" id="152371"/>
    <lineage>
        <taxon>Eukaryota</taxon>
        <taxon>Viridiplantae</taxon>
        <taxon>Streptophyta</taxon>
        <taxon>Embryophyta</taxon>
        <taxon>Tracheophyta</taxon>
        <taxon>Spermatophyta</taxon>
        <taxon>Magnoliopsida</taxon>
        <taxon>Ranunculales</taxon>
        <taxon>Menispermaceae</taxon>
        <taxon>Menispermoideae</taxon>
        <taxon>Cissampelideae</taxon>
        <taxon>Stephania</taxon>
    </lineage>
</organism>
<keyword evidence="1" id="KW-0472">Membrane</keyword>
<dbReference type="EMBL" id="JBBNAF010000001">
    <property type="protein sequence ID" value="KAK9169737.1"/>
    <property type="molecule type" value="Genomic_DNA"/>
</dbReference>
<feature type="transmembrane region" description="Helical" evidence="1">
    <location>
        <begin position="44"/>
        <end position="63"/>
    </location>
</feature>
<proteinExistence type="predicted"/>
<evidence type="ECO:0000313" key="3">
    <source>
        <dbReference type="Proteomes" id="UP001420932"/>
    </source>
</evidence>
<evidence type="ECO:0000313" key="2">
    <source>
        <dbReference type="EMBL" id="KAK9169737.1"/>
    </source>
</evidence>
<name>A0AAP0LEH8_9MAGN</name>
<sequence length="153" mass="17512">MGAKCKAPPQRQDLSYLCECQLTWRWHGVVHLSTRHNHGVVPSISFFTSFTSLLMINIITIHLKIIRCTYKQREVPRLIRPPDTCISPTTSQDTSMIREGFVSRYLSKSVFREIFSRNTCLDGCQGISGDKGQGKLSDIWCEIDEYGRNGRNE</sequence>
<keyword evidence="1" id="KW-1133">Transmembrane helix</keyword>
<gene>
    <name evidence="2" type="ORF">Syun_001877</name>
</gene>
<dbReference type="Proteomes" id="UP001420932">
    <property type="component" value="Unassembled WGS sequence"/>
</dbReference>
<keyword evidence="3" id="KW-1185">Reference proteome</keyword>
<comment type="caution">
    <text evidence="2">The sequence shown here is derived from an EMBL/GenBank/DDBJ whole genome shotgun (WGS) entry which is preliminary data.</text>
</comment>
<keyword evidence="1" id="KW-0812">Transmembrane</keyword>
<dbReference type="AlphaFoldDB" id="A0AAP0LEH8"/>
<evidence type="ECO:0000256" key="1">
    <source>
        <dbReference type="SAM" id="Phobius"/>
    </source>
</evidence>
<reference evidence="2 3" key="1">
    <citation type="submission" date="2024-01" db="EMBL/GenBank/DDBJ databases">
        <title>Genome assemblies of Stephania.</title>
        <authorList>
            <person name="Yang L."/>
        </authorList>
    </citation>
    <scope>NUCLEOTIDE SEQUENCE [LARGE SCALE GENOMIC DNA]</scope>
    <source>
        <strain evidence="2">YNDBR</strain>
        <tissue evidence="2">Leaf</tissue>
    </source>
</reference>
<accession>A0AAP0LEH8</accession>